<reference evidence="2 3" key="1">
    <citation type="submission" date="2019-06" db="EMBL/GenBank/DDBJ databases">
        <title>Pac Bio to generate improved reference genome sequences for organisms with transposon mutant libraries (support for FEBA project).</title>
        <authorList>
            <person name="Blow M."/>
        </authorList>
    </citation>
    <scope>NUCLEOTIDE SEQUENCE [LARGE SCALE GENOMIC DNA]</scope>
    <source>
        <strain evidence="2 3">USDA 1844</strain>
    </source>
</reference>
<accession>A0A559TGV9</accession>
<evidence type="ECO:0000313" key="3">
    <source>
        <dbReference type="Proteomes" id="UP000319824"/>
    </source>
</evidence>
<name>A0A559TGV9_9HYPH</name>
<organism evidence="2 3">
    <name type="scientific">Rhizobium mongolense USDA 1844</name>
    <dbReference type="NCBI Taxonomy" id="1079460"/>
    <lineage>
        <taxon>Bacteria</taxon>
        <taxon>Pseudomonadati</taxon>
        <taxon>Pseudomonadota</taxon>
        <taxon>Alphaproteobacteria</taxon>
        <taxon>Hyphomicrobiales</taxon>
        <taxon>Rhizobiaceae</taxon>
        <taxon>Rhizobium/Agrobacterium group</taxon>
        <taxon>Rhizobium</taxon>
    </lineage>
</organism>
<feature type="compositionally biased region" description="Low complexity" evidence="1">
    <location>
        <begin position="71"/>
        <end position="93"/>
    </location>
</feature>
<dbReference type="Proteomes" id="UP000319824">
    <property type="component" value="Unassembled WGS sequence"/>
</dbReference>
<dbReference type="EMBL" id="VISO01000002">
    <property type="protein sequence ID" value="TVZ73847.1"/>
    <property type="molecule type" value="Genomic_DNA"/>
</dbReference>
<evidence type="ECO:0000313" key="2">
    <source>
        <dbReference type="EMBL" id="TVZ73847.1"/>
    </source>
</evidence>
<comment type="caution">
    <text evidence="2">The sequence shown here is derived from an EMBL/GenBank/DDBJ whole genome shotgun (WGS) entry which is preliminary data.</text>
</comment>
<proteinExistence type="predicted"/>
<dbReference type="AlphaFoldDB" id="A0A559TGV9"/>
<protein>
    <submittedName>
        <fullName evidence="2">Uncharacterized protein</fullName>
    </submittedName>
</protein>
<evidence type="ECO:0000256" key="1">
    <source>
        <dbReference type="SAM" id="MobiDB-lite"/>
    </source>
</evidence>
<feature type="region of interest" description="Disordered" evidence="1">
    <location>
        <begin position="63"/>
        <end position="123"/>
    </location>
</feature>
<feature type="compositionally biased region" description="Pro residues" evidence="1">
    <location>
        <begin position="114"/>
        <end position="123"/>
    </location>
</feature>
<gene>
    <name evidence="2" type="ORF">BCL32_2119</name>
</gene>
<sequence>MLENVRPYLISLIIYRKPPPILNGRIDCTTIGQVCGIEGELTAELKKQLRPGLDATIRCLGAPPAAEGVRPTKSTTRASKATATKAPATASSTRKPKRAAADGTFAQPASAPRGPAPKPISPFPEPLFEATEDPASFGAIKGLLPHAPHNLRDILATHILKQTGSYEQASYAIQDTPDVVQQHYARLLPQEKAALAAKILNQVWEAA</sequence>